<dbReference type="Gene3D" id="1.25.10.10">
    <property type="entry name" value="Leucine-rich Repeat Variant"/>
    <property type="match status" value="2"/>
</dbReference>
<name>A0ABP0TRE2_9BRYO</name>
<dbReference type="Proteomes" id="UP001497512">
    <property type="component" value="Chromosome 13"/>
</dbReference>
<comment type="similarity">
    <text evidence="9">Belongs to the deoxyhypusine hydroxylase family.</text>
</comment>
<keyword evidence="6 9" id="KW-0408">Iron</keyword>
<evidence type="ECO:0000256" key="8">
    <source>
        <dbReference type="ARBA" id="ARBA00023256"/>
    </source>
</evidence>
<feature type="binding site" evidence="9">
    <location>
        <position position="97"/>
    </location>
    <ligand>
        <name>Fe cation</name>
        <dbReference type="ChEBI" id="CHEBI:24875"/>
        <label>1</label>
    </ligand>
</feature>
<feature type="binding site" evidence="9">
    <location>
        <position position="217"/>
    </location>
    <ligand>
        <name>Fe cation</name>
        <dbReference type="ChEBI" id="CHEBI:24875"/>
        <label>2</label>
    </ligand>
</feature>
<evidence type="ECO:0000313" key="10">
    <source>
        <dbReference type="EMBL" id="CAK9202642.1"/>
    </source>
</evidence>
<sequence length="310" mass="33893">MGLRNSFQQQHDMEVFLQQLLLDPNSPISDRWRALFTLRNLKGDGPRQALIKAMSDASNLLAHEAAFALGQMQDVAAIPALCTVLQDTSSFHPIVRHEAAEALGAIGAAECTPLLQESLVSDPAPEVQQTCELALHRIQQGQALDNTQQSPFLSVDPAVAALSSLSVADLRKVLLNENVPMYERYAALFGLRNHGDSEAVNAIVAALQAQSALLRHEVAYVLGQLQDKVSTKALASTLKDTREHPMVRHEAAEALGSIADEESVELLKEFQKDSEPIVAQSCDVALCMVDVERSGKPFELFHDFEKPLVR</sequence>
<dbReference type="EC" id="1.14.99.29" evidence="9"/>
<dbReference type="PANTHER" id="PTHR12697:SF5">
    <property type="entry name" value="DEOXYHYPUSINE HYDROXYLASE"/>
    <property type="match status" value="1"/>
</dbReference>
<comment type="function">
    <text evidence="9">Catalyzes the hydroxylation of the N(6)-(4-aminobutyl)-L-lysine intermediate to form hypusine, an essential post-translational modification only found in mature eIF-5A factor.</text>
</comment>
<keyword evidence="11" id="KW-1185">Reference proteome</keyword>
<evidence type="ECO:0000256" key="5">
    <source>
        <dbReference type="ARBA" id="ARBA00023002"/>
    </source>
</evidence>
<dbReference type="Pfam" id="PF03130">
    <property type="entry name" value="HEAT_PBS"/>
    <property type="match status" value="1"/>
</dbReference>
<keyword evidence="8 9" id="KW-0386">Hypusine biosynthesis</keyword>
<evidence type="ECO:0000256" key="4">
    <source>
        <dbReference type="ARBA" id="ARBA00022737"/>
    </source>
</evidence>
<dbReference type="Pfam" id="PF13646">
    <property type="entry name" value="HEAT_2"/>
    <property type="match status" value="3"/>
</dbReference>
<comment type="catalytic activity">
    <reaction evidence="1 9">
        <text>[eIF5A protein]-deoxyhypusine + AH2 + O2 = [eIF5A protein]-hypusine + A + H2O</text>
        <dbReference type="Rhea" id="RHEA:14101"/>
        <dbReference type="Rhea" id="RHEA-COMP:10144"/>
        <dbReference type="Rhea" id="RHEA-COMP:12592"/>
        <dbReference type="ChEBI" id="CHEBI:13193"/>
        <dbReference type="ChEBI" id="CHEBI:15377"/>
        <dbReference type="ChEBI" id="CHEBI:15379"/>
        <dbReference type="ChEBI" id="CHEBI:17499"/>
        <dbReference type="ChEBI" id="CHEBI:82657"/>
        <dbReference type="ChEBI" id="CHEBI:91175"/>
        <dbReference type="EC" id="1.14.99.29"/>
    </reaction>
</comment>
<dbReference type="InterPro" id="IPR027517">
    <property type="entry name" value="Deoxyhypusine_hydroxylase"/>
</dbReference>
<feature type="binding site" evidence="9">
    <location>
        <position position="249"/>
    </location>
    <ligand>
        <name>Fe cation</name>
        <dbReference type="ChEBI" id="CHEBI:24875"/>
        <label>2</label>
    </ligand>
</feature>
<keyword evidence="4" id="KW-0677">Repeat</keyword>
<dbReference type="InterPro" id="IPR016024">
    <property type="entry name" value="ARM-type_fold"/>
</dbReference>
<gene>
    <name evidence="10" type="ORF">CSSPTR1EN2_LOCUS6509</name>
</gene>
<dbReference type="EMBL" id="OZ019905">
    <property type="protein sequence ID" value="CAK9202642.1"/>
    <property type="molecule type" value="Genomic_DNA"/>
</dbReference>
<comment type="cofactor">
    <cofactor evidence="9">
        <name>Fe(2+)</name>
        <dbReference type="ChEBI" id="CHEBI:29033"/>
    </cofactor>
    <text evidence="9">Binds 2 Fe(2+) ions per subunit.</text>
</comment>
<proteinExistence type="inferred from homology"/>
<keyword evidence="5 9" id="KW-0560">Oxidoreductase</keyword>
<evidence type="ECO:0000256" key="6">
    <source>
        <dbReference type="ARBA" id="ARBA00023004"/>
    </source>
</evidence>
<dbReference type="HAMAP" id="MF_03101">
    <property type="entry name" value="Deoxyhypusine_hydroxylase"/>
    <property type="match status" value="1"/>
</dbReference>
<feature type="binding site" evidence="9">
    <location>
        <position position="98"/>
    </location>
    <ligand>
        <name>Fe cation</name>
        <dbReference type="ChEBI" id="CHEBI:24875"/>
        <label>1</label>
    </ligand>
</feature>
<evidence type="ECO:0000313" key="11">
    <source>
        <dbReference type="Proteomes" id="UP001497512"/>
    </source>
</evidence>
<accession>A0ABP0TRE2</accession>
<comment type="pathway">
    <text evidence="2 9">Protein modification; eIF5A hypusination.</text>
</comment>
<dbReference type="SUPFAM" id="SSF48371">
    <property type="entry name" value="ARM repeat"/>
    <property type="match status" value="1"/>
</dbReference>
<dbReference type="InterPro" id="IPR011989">
    <property type="entry name" value="ARM-like"/>
</dbReference>
<dbReference type="SMART" id="SM00567">
    <property type="entry name" value="EZ_HEAT"/>
    <property type="match status" value="6"/>
</dbReference>
<feature type="binding site" evidence="9">
    <location>
        <position position="64"/>
    </location>
    <ligand>
        <name>Fe cation</name>
        <dbReference type="ChEBI" id="CHEBI:24875"/>
        <label>1</label>
    </ligand>
</feature>
<evidence type="ECO:0000256" key="3">
    <source>
        <dbReference type="ARBA" id="ARBA00022723"/>
    </source>
</evidence>
<feature type="binding site" evidence="9">
    <location>
        <position position="63"/>
    </location>
    <ligand>
        <name>Fe cation</name>
        <dbReference type="ChEBI" id="CHEBI:24875"/>
        <label>1</label>
    </ligand>
</feature>
<feature type="binding site" evidence="9">
    <location>
        <position position="216"/>
    </location>
    <ligand>
        <name>Fe cation</name>
        <dbReference type="ChEBI" id="CHEBI:24875"/>
        <label>2</label>
    </ligand>
</feature>
<keyword evidence="7 9" id="KW-0503">Monooxygenase</keyword>
<evidence type="ECO:0000256" key="1">
    <source>
        <dbReference type="ARBA" id="ARBA00000068"/>
    </source>
</evidence>
<dbReference type="InterPro" id="IPR004155">
    <property type="entry name" value="PBS_lyase_HEAT"/>
</dbReference>
<evidence type="ECO:0000256" key="2">
    <source>
        <dbReference type="ARBA" id="ARBA00005041"/>
    </source>
</evidence>
<organism evidence="10 11">
    <name type="scientific">Sphagnum troendelagicum</name>
    <dbReference type="NCBI Taxonomy" id="128251"/>
    <lineage>
        <taxon>Eukaryota</taxon>
        <taxon>Viridiplantae</taxon>
        <taxon>Streptophyta</taxon>
        <taxon>Embryophyta</taxon>
        <taxon>Bryophyta</taxon>
        <taxon>Sphagnophytina</taxon>
        <taxon>Sphagnopsida</taxon>
        <taxon>Sphagnales</taxon>
        <taxon>Sphagnaceae</taxon>
        <taxon>Sphagnum</taxon>
    </lineage>
</organism>
<keyword evidence="3 9" id="KW-0479">Metal-binding</keyword>
<reference evidence="10" key="1">
    <citation type="submission" date="2024-02" db="EMBL/GenBank/DDBJ databases">
        <authorList>
            <consortium name="ELIXIR-Norway"/>
            <consortium name="Elixir Norway"/>
        </authorList>
    </citation>
    <scope>NUCLEOTIDE SEQUENCE</scope>
</reference>
<evidence type="ECO:0000256" key="9">
    <source>
        <dbReference type="HAMAP-Rule" id="MF_03101"/>
    </source>
</evidence>
<feature type="binding site" evidence="9">
    <location>
        <position position="250"/>
    </location>
    <ligand>
        <name>Fe cation</name>
        <dbReference type="ChEBI" id="CHEBI:24875"/>
        <label>2</label>
    </ligand>
</feature>
<protein>
    <recommendedName>
        <fullName evidence="9">Deoxyhypusine hydroxylase</fullName>
        <shortName evidence="9">DOHH</shortName>
        <ecNumber evidence="9">1.14.99.29</ecNumber>
    </recommendedName>
    <alternativeName>
        <fullName evidence="9">Deoxyhypusine dioxygenase</fullName>
    </alternativeName>
    <alternativeName>
        <fullName evidence="9">Deoxyhypusine monooxygenase</fullName>
    </alternativeName>
</protein>
<evidence type="ECO:0000256" key="7">
    <source>
        <dbReference type="ARBA" id="ARBA00023033"/>
    </source>
</evidence>
<dbReference type="PANTHER" id="PTHR12697">
    <property type="entry name" value="PBS LYASE HEAT-LIKE PROTEIN"/>
    <property type="match status" value="1"/>
</dbReference>